<dbReference type="GO" id="GO:0000118">
    <property type="term" value="C:histone deacetylase complex"/>
    <property type="evidence" value="ECO:0000318"/>
    <property type="project" value="GO_Central"/>
</dbReference>
<dbReference type="Gene3D" id="1.20.1160.11">
    <property type="entry name" value="Paired amphipathic helix"/>
    <property type="match status" value="2"/>
</dbReference>
<reference evidence="8 9" key="1">
    <citation type="journal article" date="2013" name="Proc. Natl. Acad. Sci. U.S.A.">
        <title>Fine-scale variation in meiotic recombination in Mimulus inferred from population shotgun sequencing.</title>
        <authorList>
            <person name="Hellsten U."/>
            <person name="Wright K.M."/>
            <person name="Jenkins J."/>
            <person name="Shu S."/>
            <person name="Yuan Y."/>
            <person name="Wessler S.R."/>
            <person name="Schmutz J."/>
            <person name="Willis J.H."/>
            <person name="Rokhsar D.S."/>
        </authorList>
    </citation>
    <scope>NUCLEOTIDE SEQUENCE [LARGE SCALE GENOMIC DNA]</scope>
    <source>
        <strain evidence="9">cv. DUN x IM62</strain>
    </source>
</reference>
<dbReference type="AlphaFoldDB" id="A0A022Q3D8"/>
<dbReference type="InterPro" id="IPR013194">
    <property type="entry name" value="HDAC_interact_dom"/>
</dbReference>
<evidence type="ECO:0000256" key="2">
    <source>
        <dbReference type="ARBA" id="ARBA00022491"/>
    </source>
</evidence>
<dbReference type="SMART" id="SM00761">
    <property type="entry name" value="HDAC_interact"/>
    <property type="match status" value="1"/>
</dbReference>
<evidence type="ECO:0000256" key="4">
    <source>
        <dbReference type="ARBA" id="ARBA00023242"/>
    </source>
</evidence>
<protein>
    <recommendedName>
        <fullName evidence="7">Histone deacetylase interacting domain-containing protein</fullName>
    </recommendedName>
</protein>
<comment type="subcellular location">
    <subcellularLocation>
        <location evidence="1 5">Nucleus</location>
    </subcellularLocation>
</comment>
<evidence type="ECO:0000259" key="7">
    <source>
        <dbReference type="SMART" id="SM00761"/>
    </source>
</evidence>
<evidence type="ECO:0000313" key="9">
    <source>
        <dbReference type="Proteomes" id="UP000030748"/>
    </source>
</evidence>
<evidence type="ECO:0000256" key="3">
    <source>
        <dbReference type="ARBA" id="ARBA00022737"/>
    </source>
</evidence>
<dbReference type="PROSITE" id="PS51477">
    <property type="entry name" value="PAH"/>
    <property type="match status" value="2"/>
</dbReference>
<organism evidence="8 9">
    <name type="scientific">Erythranthe guttata</name>
    <name type="common">Yellow monkey flower</name>
    <name type="synonym">Mimulus guttatus</name>
    <dbReference type="NCBI Taxonomy" id="4155"/>
    <lineage>
        <taxon>Eukaryota</taxon>
        <taxon>Viridiplantae</taxon>
        <taxon>Streptophyta</taxon>
        <taxon>Embryophyta</taxon>
        <taxon>Tracheophyta</taxon>
        <taxon>Spermatophyta</taxon>
        <taxon>Magnoliopsida</taxon>
        <taxon>eudicotyledons</taxon>
        <taxon>Gunneridae</taxon>
        <taxon>Pentapetalae</taxon>
        <taxon>asterids</taxon>
        <taxon>lamiids</taxon>
        <taxon>Lamiales</taxon>
        <taxon>Phrymaceae</taxon>
        <taxon>Erythranthe</taxon>
    </lineage>
</organism>
<evidence type="ECO:0000313" key="8">
    <source>
        <dbReference type="EMBL" id="EYU22456.1"/>
    </source>
</evidence>
<feature type="compositionally biased region" description="Acidic residues" evidence="6">
    <location>
        <begin position="285"/>
        <end position="303"/>
    </location>
</feature>
<keyword evidence="3" id="KW-0677">Repeat</keyword>
<evidence type="ECO:0000256" key="6">
    <source>
        <dbReference type="SAM" id="MobiDB-lite"/>
    </source>
</evidence>
<dbReference type="STRING" id="4155.A0A022Q3D8"/>
<keyword evidence="2" id="KW-0678">Repressor</keyword>
<dbReference type="FunFam" id="1.20.1160.11:FF:000003">
    <property type="entry name" value="Paired amphipathic helix SIN3-like protein"/>
    <property type="match status" value="1"/>
</dbReference>
<dbReference type="GO" id="GO:0000122">
    <property type="term" value="P:negative regulation of transcription by RNA polymerase II"/>
    <property type="evidence" value="ECO:0000318"/>
    <property type="project" value="GO_Central"/>
</dbReference>
<feature type="compositionally biased region" description="Basic and acidic residues" evidence="6">
    <location>
        <begin position="234"/>
        <end position="249"/>
    </location>
</feature>
<dbReference type="InterPro" id="IPR039774">
    <property type="entry name" value="Sin3-like"/>
</dbReference>
<dbReference type="SUPFAM" id="SSF47762">
    <property type="entry name" value="PAH2 domain"/>
    <property type="match status" value="2"/>
</dbReference>
<feature type="domain" description="Histone deacetylase interacting" evidence="7">
    <location>
        <begin position="333"/>
        <end position="433"/>
    </location>
</feature>
<dbReference type="EMBL" id="KI632201">
    <property type="protein sequence ID" value="EYU22456.1"/>
    <property type="molecule type" value="Genomic_DNA"/>
</dbReference>
<keyword evidence="4 5" id="KW-0539">Nucleus</keyword>
<dbReference type="GO" id="GO:0000785">
    <property type="term" value="C:chromatin"/>
    <property type="evidence" value="ECO:0000318"/>
    <property type="project" value="GO_Central"/>
</dbReference>
<feature type="non-terminal residue" evidence="8">
    <location>
        <position position="763"/>
    </location>
</feature>
<sequence>MVKRARDDLVLSPQSKELAIRPPPERSGKAQMSTASTAQVVTDNDALTYLRTVKEKLKDRGDKYNEFLQVMKAFKATRIDTNGIIRKVKELFEGDRELVLGFNAFLPEGYKITLPSDDQPVPKKKRVCFDQAINYVNKIKARFQGDHSVYSSFLSILDIHFKDKKPIAEVYQKISVLFKDHPDLQLEFTNFLPDDSSAAPLHYDELGYVSGSPLTMMRPRDIKKKPAALCDVREQKIDHPDPEQFVEKGQKKRVGRDKNEREDEDISGHKRTSLRRDDSANGLFDQEECEGEDPNMEDEDTDNDDIKDVIKEKQSANKEKFMAKPIQELDLSNCDRCTPSYRLLPDNYPTPSAFGRNKIGNEVLNDRWVSVTSGSEDYSFNHMRRNQYEESLFRCEDDRFELDVLLESVKATAKRVEELLDSMNDHTNKTNSSVNIEDHLTVLNLRCIERLYGEHGLEVMDMLRKNAPVALPVILTRLKQKQLEWESCRSDFNKVWVETYAKNYRRSLDHMSFHFKQEDKKRMNTKALLAEIKEMSEKDQNEEEMIMSISAGYRQPIRAHMKFEYPDPDIQRDLYELIKYSCGEVCMSEQRGRVVNIWTNFLEPLFGVPSHPLEQVITSDTVGISINEENNADLLNGWKRHVNMQLYLQVPSSPRCLTIQLMKNEHDKPKGVMDPDFAAYLNNELLSTVPERSGNPRIFLKRNKRRYSTGDEVSDACKAMEGLSIYNGLEIVINCNTSKASYVLDTEDILYRRRKGKRKPLSK</sequence>
<dbReference type="Pfam" id="PF08295">
    <property type="entry name" value="Sin3_corepress"/>
    <property type="match status" value="1"/>
</dbReference>
<dbReference type="eggNOG" id="KOG4204">
    <property type="taxonomic scope" value="Eukaryota"/>
</dbReference>
<feature type="region of interest" description="Disordered" evidence="6">
    <location>
        <begin position="234"/>
        <end position="305"/>
    </location>
</feature>
<dbReference type="Proteomes" id="UP000030748">
    <property type="component" value="Unassembled WGS sequence"/>
</dbReference>
<gene>
    <name evidence="8" type="ORF">MIMGU_mgv1a019853mg</name>
</gene>
<dbReference type="Pfam" id="PF02671">
    <property type="entry name" value="PAH"/>
    <property type="match status" value="2"/>
</dbReference>
<evidence type="ECO:0000256" key="5">
    <source>
        <dbReference type="PROSITE-ProRule" id="PRU00810"/>
    </source>
</evidence>
<dbReference type="GO" id="GO:0003714">
    <property type="term" value="F:transcription corepressor activity"/>
    <property type="evidence" value="ECO:0000318"/>
    <property type="project" value="GO_Central"/>
</dbReference>
<evidence type="ECO:0000256" key="1">
    <source>
        <dbReference type="ARBA" id="ARBA00004123"/>
    </source>
</evidence>
<dbReference type="PANTHER" id="PTHR12346:SF0">
    <property type="entry name" value="SIN3A, ISOFORM G"/>
    <property type="match status" value="1"/>
</dbReference>
<dbReference type="InterPro" id="IPR003822">
    <property type="entry name" value="PAH"/>
</dbReference>
<dbReference type="PANTHER" id="PTHR12346">
    <property type="entry name" value="SIN3B-RELATED"/>
    <property type="match status" value="1"/>
</dbReference>
<proteinExistence type="predicted"/>
<keyword evidence="9" id="KW-1185">Reference proteome</keyword>
<dbReference type="FunFam" id="1.20.1160.11:FF:000001">
    <property type="entry name" value="Paired amphipathic helix protein Sin3"/>
    <property type="match status" value="1"/>
</dbReference>
<dbReference type="InterPro" id="IPR036600">
    <property type="entry name" value="PAH_sf"/>
</dbReference>
<accession>A0A022Q3D8</accession>
<name>A0A022Q3D8_ERYGU</name>
<feature type="region of interest" description="Disordered" evidence="6">
    <location>
        <begin position="1"/>
        <end position="37"/>
    </location>
</feature>